<dbReference type="EMBL" id="CM055736">
    <property type="protein sequence ID" value="KAJ8007433.1"/>
    <property type="molecule type" value="Genomic_DNA"/>
</dbReference>
<gene>
    <name evidence="1" type="ORF">DPEC_G00117450</name>
</gene>
<sequence>MASRLKVFRVFKELHRTRMDVFKDDDRALSAARLKINNEFRKNKNETVAENINQMIKMAAGVEAFLRQDVVQAEHVAEDKIRLRPRESLLLENVPFCDTPRKGPLSNSAPKQSCDDGRITQSRQARTHCTVAEDPLHRWNHHIPHWWSIAFGYRISNWTAQYRCDWYLRGSLDFCSSQSPLRLTPHLPPRPGLRFPQTPLPLFLARD</sequence>
<protein>
    <submittedName>
        <fullName evidence="1">Uncharacterized protein</fullName>
    </submittedName>
</protein>
<organism evidence="1 2">
    <name type="scientific">Dallia pectoralis</name>
    <name type="common">Alaska blackfish</name>
    <dbReference type="NCBI Taxonomy" id="75939"/>
    <lineage>
        <taxon>Eukaryota</taxon>
        <taxon>Metazoa</taxon>
        <taxon>Chordata</taxon>
        <taxon>Craniata</taxon>
        <taxon>Vertebrata</taxon>
        <taxon>Euteleostomi</taxon>
        <taxon>Actinopterygii</taxon>
        <taxon>Neopterygii</taxon>
        <taxon>Teleostei</taxon>
        <taxon>Protacanthopterygii</taxon>
        <taxon>Esociformes</taxon>
        <taxon>Umbridae</taxon>
        <taxon>Dallia</taxon>
    </lineage>
</organism>
<proteinExistence type="predicted"/>
<keyword evidence="2" id="KW-1185">Reference proteome</keyword>
<evidence type="ECO:0000313" key="1">
    <source>
        <dbReference type="EMBL" id="KAJ8007433.1"/>
    </source>
</evidence>
<reference evidence="1" key="1">
    <citation type="submission" date="2021-05" db="EMBL/GenBank/DDBJ databases">
        <authorList>
            <person name="Pan Q."/>
            <person name="Jouanno E."/>
            <person name="Zahm M."/>
            <person name="Klopp C."/>
            <person name="Cabau C."/>
            <person name="Louis A."/>
            <person name="Berthelot C."/>
            <person name="Parey E."/>
            <person name="Roest Crollius H."/>
            <person name="Montfort J."/>
            <person name="Robinson-Rechavi M."/>
            <person name="Bouchez O."/>
            <person name="Lampietro C."/>
            <person name="Lopez Roques C."/>
            <person name="Donnadieu C."/>
            <person name="Postlethwait J."/>
            <person name="Bobe J."/>
            <person name="Dillon D."/>
            <person name="Chandos A."/>
            <person name="von Hippel F."/>
            <person name="Guiguen Y."/>
        </authorList>
    </citation>
    <scope>NUCLEOTIDE SEQUENCE</scope>
    <source>
        <strain evidence="1">YG-Jan2019</strain>
    </source>
</reference>
<accession>A0ACC2GVL2</accession>
<evidence type="ECO:0000313" key="2">
    <source>
        <dbReference type="Proteomes" id="UP001157502"/>
    </source>
</evidence>
<name>A0ACC2GVL2_DALPE</name>
<comment type="caution">
    <text evidence="1">The sequence shown here is derived from an EMBL/GenBank/DDBJ whole genome shotgun (WGS) entry which is preliminary data.</text>
</comment>
<dbReference type="Proteomes" id="UP001157502">
    <property type="component" value="Chromosome 9"/>
</dbReference>